<protein>
    <submittedName>
        <fullName evidence="2">N-acylneuraminate-9-phosphate synthase</fullName>
    </submittedName>
</protein>
<keyword evidence="3" id="KW-1185">Reference proteome</keyword>
<dbReference type="Pfam" id="PF03102">
    <property type="entry name" value="NeuB"/>
    <property type="match status" value="1"/>
</dbReference>
<feature type="domain" description="AFP-like" evidence="1">
    <location>
        <begin position="280"/>
        <end position="336"/>
    </location>
</feature>
<dbReference type="Gene3D" id="3.20.20.70">
    <property type="entry name" value="Aldolase class I"/>
    <property type="match status" value="1"/>
</dbReference>
<dbReference type="InterPro" id="IPR051690">
    <property type="entry name" value="PseI-like"/>
</dbReference>
<dbReference type="CDD" id="cd11615">
    <property type="entry name" value="SAF_NeuB_like"/>
    <property type="match status" value="1"/>
</dbReference>
<dbReference type="RefSeq" id="WP_159754231.1">
    <property type="nucleotide sequence ID" value="NZ_CASZNZ010000072.1"/>
</dbReference>
<evidence type="ECO:0000313" key="3">
    <source>
        <dbReference type="Proteomes" id="UP000460412"/>
    </source>
</evidence>
<dbReference type="Gene3D" id="3.90.1210.10">
    <property type="entry name" value="Antifreeze-like/N-acetylneuraminic acid synthase C-terminal domain"/>
    <property type="match status" value="1"/>
</dbReference>
<gene>
    <name evidence="2" type="ORF">GN277_22910</name>
</gene>
<accession>A0A7X3SL75</accession>
<organism evidence="2 3">
    <name type="scientific">Sporofaciens musculi</name>
    <dbReference type="NCBI Taxonomy" id="2681861"/>
    <lineage>
        <taxon>Bacteria</taxon>
        <taxon>Bacillati</taxon>
        <taxon>Bacillota</taxon>
        <taxon>Clostridia</taxon>
        <taxon>Lachnospirales</taxon>
        <taxon>Lachnospiraceae</taxon>
        <taxon>Sporofaciens</taxon>
    </lineage>
</organism>
<dbReference type="EMBL" id="WUQX01000001">
    <property type="protein sequence ID" value="MXP78101.1"/>
    <property type="molecule type" value="Genomic_DNA"/>
</dbReference>
<reference evidence="2 3" key="1">
    <citation type="submission" date="2019-12" db="EMBL/GenBank/DDBJ databases">
        <title>Sporaefaciens musculi gen. nov., sp. nov., a novel bacterium isolated from the caecum of an obese mouse.</title>
        <authorList>
            <person name="Rasmussen T.S."/>
            <person name="Streidl T."/>
            <person name="Hitch T.C.A."/>
            <person name="Wortmann E."/>
            <person name="Deptula P."/>
            <person name="Hansen M."/>
            <person name="Nielsen D.S."/>
            <person name="Clavel T."/>
            <person name="Vogensen F.K."/>
        </authorList>
    </citation>
    <scope>NUCLEOTIDE SEQUENCE [LARGE SCALE GENOMIC DNA]</scope>
    <source>
        <strain evidence="2 3">WCA-9-b2</strain>
    </source>
</reference>
<dbReference type="GO" id="GO:0016051">
    <property type="term" value="P:carbohydrate biosynthetic process"/>
    <property type="evidence" value="ECO:0007669"/>
    <property type="project" value="InterPro"/>
</dbReference>
<name>A0A7X3SL75_9FIRM</name>
<dbReference type="Proteomes" id="UP000460412">
    <property type="component" value="Unassembled WGS sequence"/>
</dbReference>
<dbReference type="InterPro" id="IPR036732">
    <property type="entry name" value="AFP_Neu5c_C_sf"/>
</dbReference>
<dbReference type="InterPro" id="IPR013132">
    <property type="entry name" value="PseI/NeuA/B-like_N"/>
</dbReference>
<dbReference type="GO" id="GO:0047444">
    <property type="term" value="F:N-acylneuraminate-9-phosphate synthase activity"/>
    <property type="evidence" value="ECO:0007669"/>
    <property type="project" value="TreeGrafter"/>
</dbReference>
<dbReference type="PROSITE" id="PS50844">
    <property type="entry name" value="AFP_LIKE"/>
    <property type="match status" value="1"/>
</dbReference>
<evidence type="ECO:0000313" key="2">
    <source>
        <dbReference type="EMBL" id="MXP78101.1"/>
    </source>
</evidence>
<comment type="caution">
    <text evidence="2">The sequence shown here is derived from an EMBL/GenBank/DDBJ whole genome shotgun (WGS) entry which is preliminary data.</text>
</comment>
<dbReference type="InterPro" id="IPR006190">
    <property type="entry name" value="SAF_AFP_Neu5Ac"/>
</dbReference>
<dbReference type="SUPFAM" id="SSF51269">
    <property type="entry name" value="AFP III-like domain"/>
    <property type="match status" value="1"/>
</dbReference>
<dbReference type="PANTHER" id="PTHR42966">
    <property type="entry name" value="N-ACETYLNEURAMINATE SYNTHASE"/>
    <property type="match status" value="1"/>
</dbReference>
<dbReference type="InterPro" id="IPR013974">
    <property type="entry name" value="SAF"/>
</dbReference>
<proteinExistence type="predicted"/>
<dbReference type="SUPFAM" id="SSF51569">
    <property type="entry name" value="Aldolase"/>
    <property type="match status" value="1"/>
</dbReference>
<dbReference type="AlphaFoldDB" id="A0A7X3SL75"/>
<dbReference type="InterPro" id="IPR013785">
    <property type="entry name" value="Aldolase_TIM"/>
</dbReference>
<evidence type="ECO:0000259" key="1">
    <source>
        <dbReference type="PROSITE" id="PS50844"/>
    </source>
</evidence>
<dbReference type="InterPro" id="IPR057736">
    <property type="entry name" value="SAF_PseI/NeuA/NeuB"/>
</dbReference>
<dbReference type="Pfam" id="PF08666">
    <property type="entry name" value="SAF"/>
    <property type="match status" value="1"/>
</dbReference>
<dbReference type="SMART" id="SM00858">
    <property type="entry name" value="SAF"/>
    <property type="match status" value="1"/>
</dbReference>
<sequence>MFHNSDRTYIVAEIGGNFIDFDKGAVLIDQAKECGVDAVKLQTYRADTITSRQAVFDMENTGIISQTELFKKYELSEKMHQKLFQYAKEKGLDIFSTPSHITDVELLEKLDMDLYKIGADDAVNIPFLKTVARLQKPIMLSTGMCTLEEIKEAVNAITEEGNKNIVIMHVVSLYPTEPSYVNLESVRTLQREFPQFTIGYSDHTLGVDSCIFAAVMGAKVIEKHFTYDKNADGPDHRLSATKDEMTTLVNKIRLYEQMRGDGIKRPMGDEVKNRKNNRKSIVCTKGIKEGGIITENDIDIKRPGFGIPPKYREAVIGRRAARDIEEDSIICWSDVK</sequence>
<dbReference type="PANTHER" id="PTHR42966:SF1">
    <property type="entry name" value="SIALIC ACID SYNTHASE"/>
    <property type="match status" value="1"/>
</dbReference>